<dbReference type="GO" id="GO:0032204">
    <property type="term" value="P:regulation of telomere maintenance"/>
    <property type="evidence" value="ECO:0007669"/>
    <property type="project" value="UniProtKB-ARBA"/>
</dbReference>
<dbReference type="AlphaFoldDB" id="A0A3Q4AL08"/>
<dbReference type="GO" id="GO:0006289">
    <property type="term" value="P:nucleotide-excision repair"/>
    <property type="evidence" value="ECO:0007669"/>
    <property type="project" value="UniProtKB-ARBA"/>
</dbReference>
<dbReference type="Gene3D" id="1.10.150.20">
    <property type="entry name" value="5' to 3' exonuclease, C-terminal subdomain"/>
    <property type="match status" value="1"/>
</dbReference>
<dbReference type="PANTHER" id="PTHR12749">
    <property type="entry name" value="EXCISION REPAIR CROSS-COMPLEMENTING 1 ERCC1"/>
    <property type="match status" value="1"/>
</dbReference>
<dbReference type="InterPro" id="IPR010994">
    <property type="entry name" value="RuvA_2-like"/>
</dbReference>
<dbReference type="PANTHER" id="PTHR12749:SF0">
    <property type="entry name" value="DNA EXCISION REPAIR PROTEIN ERCC-1"/>
    <property type="match status" value="1"/>
</dbReference>
<evidence type="ECO:0000256" key="9">
    <source>
        <dbReference type="SAM" id="MobiDB-lite"/>
    </source>
</evidence>
<evidence type="ECO:0000313" key="12">
    <source>
        <dbReference type="Proteomes" id="UP000261620"/>
    </source>
</evidence>
<evidence type="ECO:0000313" key="11">
    <source>
        <dbReference type="Ensembl" id="ENSMMOP00000004920.1"/>
    </source>
</evidence>
<reference evidence="11" key="1">
    <citation type="submission" date="2025-08" db="UniProtKB">
        <authorList>
            <consortium name="Ensembl"/>
        </authorList>
    </citation>
    <scope>IDENTIFICATION</scope>
</reference>
<keyword evidence="5" id="KW-0234">DNA repair</keyword>
<dbReference type="FunFam" id="3.40.50.10130:FF:000001">
    <property type="entry name" value="DNA excision repair protein ERCC-1"/>
    <property type="match status" value="1"/>
</dbReference>
<dbReference type="Pfam" id="PF03834">
    <property type="entry name" value="Rad10"/>
    <property type="match status" value="1"/>
</dbReference>
<evidence type="ECO:0000259" key="10">
    <source>
        <dbReference type="Pfam" id="PF03834"/>
    </source>
</evidence>
<dbReference type="GO" id="GO:0003684">
    <property type="term" value="F:damaged DNA binding"/>
    <property type="evidence" value="ECO:0007669"/>
    <property type="project" value="InterPro"/>
</dbReference>
<evidence type="ECO:0000256" key="3">
    <source>
        <dbReference type="ARBA" id="ARBA00022763"/>
    </source>
</evidence>
<dbReference type="GO" id="GO:0000110">
    <property type="term" value="C:nucleotide-excision repair factor 1 complex"/>
    <property type="evidence" value="ECO:0007669"/>
    <property type="project" value="TreeGrafter"/>
</dbReference>
<evidence type="ECO:0000256" key="5">
    <source>
        <dbReference type="ARBA" id="ARBA00023204"/>
    </source>
</evidence>
<dbReference type="GO" id="GO:0070522">
    <property type="term" value="C:ERCC4-ERCC1 complex"/>
    <property type="evidence" value="ECO:0007669"/>
    <property type="project" value="TreeGrafter"/>
</dbReference>
<sequence length="361" mass="39481">RHEEEVNIILEDSAFTKERTPIVVFQPQPHFQSLFKSGQNPSSSSSANPASGPLSYADFVVQSKSNGTAAPRRELPSKLLRTENAGAPSLKKSESVSVSFIPGGCETAQDSARRTEGGSERVQMSEATQEAGTDQKDGSCQRSDPSLSLAPKPVGSGSSIIVSPRQRGNPILKFVRSVPWEFGDIVPDYVLGQTTCFINIPYAFIFFSLSFCDVVLGLLLGQTFTLRVLLVQVDVKDPHHALRQLARSCVMADCTLILAWSPEEAGRYLETYKSYEKKPADMLKEQVEKDYLSKVTDCLTTVKSINKTDAIALLSTFSSVKGIISASKEDLVLCPGLGPQKARRLYDVLHKPFLKSKTNNS</sequence>
<reference evidence="11" key="2">
    <citation type="submission" date="2025-09" db="UniProtKB">
        <authorList>
            <consortium name="Ensembl"/>
        </authorList>
    </citation>
    <scope>IDENTIFICATION</scope>
</reference>
<dbReference type="InterPro" id="IPR004579">
    <property type="entry name" value="ERCC1/RAD10/SWI10"/>
</dbReference>
<dbReference type="Pfam" id="PF14520">
    <property type="entry name" value="HHH_5"/>
    <property type="match status" value="1"/>
</dbReference>
<keyword evidence="12" id="KW-1185">Reference proteome</keyword>
<dbReference type="SUPFAM" id="SSF47781">
    <property type="entry name" value="RuvA domain 2-like"/>
    <property type="match status" value="1"/>
</dbReference>
<dbReference type="InterPro" id="IPR011335">
    <property type="entry name" value="Restrct_endonuc-II-like"/>
</dbReference>
<dbReference type="GO" id="GO:0006312">
    <property type="term" value="P:mitotic recombination"/>
    <property type="evidence" value="ECO:0007669"/>
    <property type="project" value="TreeGrafter"/>
</dbReference>
<comment type="similarity">
    <text evidence="2">Belongs to the ERCC1/RAD10/SWI10 family.</text>
</comment>
<evidence type="ECO:0000256" key="2">
    <source>
        <dbReference type="ARBA" id="ARBA00008283"/>
    </source>
</evidence>
<comment type="subcellular location">
    <subcellularLocation>
        <location evidence="1">Nucleus</location>
    </subcellularLocation>
</comment>
<feature type="domain" description="ERCC1-like central" evidence="10">
    <location>
        <begin position="159"/>
        <end position="273"/>
    </location>
</feature>
<feature type="region of interest" description="Disordered" evidence="9">
    <location>
        <begin position="32"/>
        <end position="160"/>
    </location>
</feature>
<dbReference type="InterPro" id="IPR047260">
    <property type="entry name" value="ERCC1-like_central_dom"/>
</dbReference>
<dbReference type="GO" id="GO:0000723">
    <property type="term" value="P:telomere maintenance"/>
    <property type="evidence" value="ECO:0007669"/>
    <property type="project" value="UniProtKB-ARBA"/>
</dbReference>
<evidence type="ECO:0000256" key="8">
    <source>
        <dbReference type="ARBA" id="ARBA00071993"/>
    </source>
</evidence>
<keyword evidence="6" id="KW-0539">Nucleus</keyword>
<dbReference type="NCBIfam" id="TIGR00597">
    <property type="entry name" value="rad10"/>
    <property type="match status" value="1"/>
</dbReference>
<name>A0A3Q4AL08_MOLML</name>
<evidence type="ECO:0000256" key="6">
    <source>
        <dbReference type="ARBA" id="ARBA00023242"/>
    </source>
</evidence>
<proteinExistence type="inferred from homology"/>
<feature type="compositionally biased region" description="Low complexity" evidence="9">
    <location>
        <begin position="37"/>
        <end position="55"/>
    </location>
</feature>
<organism evidence="11 12">
    <name type="scientific">Mola mola</name>
    <name type="common">Ocean sunfish</name>
    <name type="synonym">Tetraodon mola</name>
    <dbReference type="NCBI Taxonomy" id="94237"/>
    <lineage>
        <taxon>Eukaryota</taxon>
        <taxon>Metazoa</taxon>
        <taxon>Chordata</taxon>
        <taxon>Craniata</taxon>
        <taxon>Vertebrata</taxon>
        <taxon>Euteleostomi</taxon>
        <taxon>Actinopterygii</taxon>
        <taxon>Neopterygii</taxon>
        <taxon>Teleostei</taxon>
        <taxon>Neoteleostei</taxon>
        <taxon>Acanthomorphata</taxon>
        <taxon>Eupercaria</taxon>
        <taxon>Tetraodontiformes</taxon>
        <taxon>Molidae</taxon>
        <taxon>Mola</taxon>
    </lineage>
</organism>
<comment type="function">
    <text evidence="7">Non-catalytic component of a structure-specific DNA repair endonuclease responsible for the 5'-incision during DNA repair. Responsible, in conjunction with SLX4, for the first step in the repair of interstrand cross-links (ICL). Participates in the processing of anaphase bridge-generating DNA structures, which consist in incompletely processed DNA lesions arising during S or G2 phase, and can result in cytokinesis failure. Also required for homology-directed repair (HDR) of DNA double-strand breaks, in conjunction with SLX4.</text>
</comment>
<dbReference type="GO" id="GO:0006302">
    <property type="term" value="P:double-strand break repair"/>
    <property type="evidence" value="ECO:0007669"/>
    <property type="project" value="UniProtKB-ARBA"/>
</dbReference>
<protein>
    <recommendedName>
        <fullName evidence="8">DNA excision repair protein ERCC-1</fullName>
    </recommendedName>
</protein>
<dbReference type="CDD" id="cd22325">
    <property type="entry name" value="ERCC1_C-like"/>
    <property type="match status" value="1"/>
</dbReference>
<dbReference type="Gene3D" id="3.40.50.10130">
    <property type="match status" value="1"/>
</dbReference>
<dbReference type="Proteomes" id="UP000261620">
    <property type="component" value="Unplaced"/>
</dbReference>
<dbReference type="GO" id="GO:0070914">
    <property type="term" value="P:UV-damage excision repair"/>
    <property type="evidence" value="ECO:0007669"/>
    <property type="project" value="TreeGrafter"/>
</dbReference>
<accession>A0A3Q4AL08</accession>
<keyword evidence="4" id="KW-0238">DNA-binding</keyword>
<dbReference type="Ensembl" id="ENSMMOT00000005010.1">
    <property type="protein sequence ID" value="ENSMMOP00000004920.1"/>
    <property type="gene ID" value="ENSMMOG00000003927.1"/>
</dbReference>
<evidence type="ECO:0000256" key="1">
    <source>
        <dbReference type="ARBA" id="ARBA00004123"/>
    </source>
</evidence>
<dbReference type="FunFam" id="1.10.150.20:FF:000017">
    <property type="entry name" value="DNA excision repair protein ERCC-1"/>
    <property type="match status" value="1"/>
</dbReference>
<dbReference type="SUPFAM" id="SSF52980">
    <property type="entry name" value="Restriction endonuclease-like"/>
    <property type="match status" value="1"/>
</dbReference>
<evidence type="ECO:0000256" key="4">
    <source>
        <dbReference type="ARBA" id="ARBA00023125"/>
    </source>
</evidence>
<evidence type="ECO:0000256" key="7">
    <source>
        <dbReference type="ARBA" id="ARBA00054210"/>
    </source>
</evidence>
<keyword evidence="3" id="KW-0227">DNA damage</keyword>
<dbReference type="GO" id="GO:0003697">
    <property type="term" value="F:single-stranded DNA binding"/>
    <property type="evidence" value="ECO:0007669"/>
    <property type="project" value="TreeGrafter"/>
</dbReference>